<dbReference type="AlphaFoldDB" id="A0A133N971"/>
<organism evidence="2 3">
    <name type="scientific">Clostridium perfringens</name>
    <dbReference type="NCBI Taxonomy" id="1502"/>
    <lineage>
        <taxon>Bacteria</taxon>
        <taxon>Bacillati</taxon>
        <taxon>Bacillota</taxon>
        <taxon>Clostridia</taxon>
        <taxon>Eubacteriales</taxon>
        <taxon>Clostridiaceae</taxon>
        <taxon>Clostridium</taxon>
    </lineage>
</organism>
<sequence length="45" mass="5333">MTNLNLFIKAPKNHYTIIYTLVYLVIMTLKKLCLMSIALFAFIYF</sequence>
<dbReference type="EMBL" id="LRPU01000058">
    <property type="protein sequence ID" value="KXA12849.1"/>
    <property type="molecule type" value="Genomic_DNA"/>
</dbReference>
<keyword evidence="1" id="KW-0812">Transmembrane</keyword>
<keyword evidence="1" id="KW-1133">Transmembrane helix</keyword>
<comment type="caution">
    <text evidence="2">The sequence shown here is derived from an EMBL/GenBank/DDBJ whole genome shotgun (WGS) entry which is preliminary data.</text>
</comment>
<protein>
    <submittedName>
        <fullName evidence="2">Uncharacterized protein</fullName>
    </submittedName>
</protein>
<feature type="transmembrane region" description="Helical" evidence="1">
    <location>
        <begin position="21"/>
        <end position="44"/>
    </location>
</feature>
<accession>A0A133N971</accession>
<reference evidence="2 3" key="1">
    <citation type="submission" date="2016-01" db="EMBL/GenBank/DDBJ databases">
        <authorList>
            <person name="Oliw E.H."/>
        </authorList>
    </citation>
    <scope>NUCLEOTIDE SEQUENCE [LARGE SCALE GENOMIC DNA]</scope>
    <source>
        <strain evidence="2 3">MJR7757A</strain>
    </source>
</reference>
<gene>
    <name evidence="2" type="ORF">HMPREF3222_01130</name>
</gene>
<evidence type="ECO:0000313" key="2">
    <source>
        <dbReference type="EMBL" id="KXA12849.1"/>
    </source>
</evidence>
<name>A0A133N971_CLOPF</name>
<evidence type="ECO:0000256" key="1">
    <source>
        <dbReference type="SAM" id="Phobius"/>
    </source>
</evidence>
<evidence type="ECO:0000313" key="3">
    <source>
        <dbReference type="Proteomes" id="UP000070646"/>
    </source>
</evidence>
<dbReference type="Proteomes" id="UP000070646">
    <property type="component" value="Unassembled WGS sequence"/>
</dbReference>
<keyword evidence="1" id="KW-0472">Membrane</keyword>
<proteinExistence type="predicted"/>